<keyword evidence="2" id="KW-1185">Reference proteome</keyword>
<evidence type="ECO:0000313" key="2">
    <source>
        <dbReference type="Proteomes" id="UP000053424"/>
    </source>
</evidence>
<dbReference type="Proteomes" id="UP000053424">
    <property type="component" value="Unassembled WGS sequence"/>
</dbReference>
<gene>
    <name evidence="1" type="ORF">M413DRAFT_348195</name>
</gene>
<organism evidence="1 2">
    <name type="scientific">Hebeloma cylindrosporum</name>
    <dbReference type="NCBI Taxonomy" id="76867"/>
    <lineage>
        <taxon>Eukaryota</taxon>
        <taxon>Fungi</taxon>
        <taxon>Dikarya</taxon>
        <taxon>Basidiomycota</taxon>
        <taxon>Agaricomycotina</taxon>
        <taxon>Agaricomycetes</taxon>
        <taxon>Agaricomycetidae</taxon>
        <taxon>Agaricales</taxon>
        <taxon>Agaricineae</taxon>
        <taxon>Hymenogastraceae</taxon>
        <taxon>Hebeloma</taxon>
    </lineage>
</organism>
<dbReference type="EMBL" id="KN831819">
    <property type="protein sequence ID" value="KIM35501.1"/>
    <property type="molecule type" value="Genomic_DNA"/>
</dbReference>
<dbReference type="HOGENOM" id="CLU_2776214_0_0_1"/>
<protein>
    <submittedName>
        <fullName evidence="1">Uncharacterized protein</fullName>
    </submittedName>
</protein>
<evidence type="ECO:0000313" key="1">
    <source>
        <dbReference type="EMBL" id="KIM35501.1"/>
    </source>
</evidence>
<accession>A0A0C3BVR5</accession>
<reference evidence="1 2" key="1">
    <citation type="submission" date="2014-04" db="EMBL/GenBank/DDBJ databases">
        <authorList>
            <consortium name="DOE Joint Genome Institute"/>
            <person name="Kuo A."/>
            <person name="Gay G."/>
            <person name="Dore J."/>
            <person name="Kohler A."/>
            <person name="Nagy L.G."/>
            <person name="Floudas D."/>
            <person name="Copeland A."/>
            <person name="Barry K.W."/>
            <person name="Cichocki N."/>
            <person name="Veneault-Fourrey C."/>
            <person name="LaButti K."/>
            <person name="Lindquist E.A."/>
            <person name="Lipzen A."/>
            <person name="Lundell T."/>
            <person name="Morin E."/>
            <person name="Murat C."/>
            <person name="Sun H."/>
            <person name="Tunlid A."/>
            <person name="Henrissat B."/>
            <person name="Grigoriev I.V."/>
            <person name="Hibbett D.S."/>
            <person name="Martin F."/>
            <person name="Nordberg H.P."/>
            <person name="Cantor M.N."/>
            <person name="Hua S.X."/>
        </authorList>
    </citation>
    <scope>NUCLEOTIDE SEQUENCE [LARGE SCALE GENOMIC DNA]</scope>
    <source>
        <strain evidence="2">h7</strain>
    </source>
</reference>
<dbReference type="AlphaFoldDB" id="A0A0C3BVR5"/>
<name>A0A0C3BVR5_HEBCY</name>
<reference evidence="2" key="2">
    <citation type="submission" date="2015-01" db="EMBL/GenBank/DDBJ databases">
        <title>Evolutionary Origins and Diversification of the Mycorrhizal Mutualists.</title>
        <authorList>
            <consortium name="DOE Joint Genome Institute"/>
            <consortium name="Mycorrhizal Genomics Consortium"/>
            <person name="Kohler A."/>
            <person name="Kuo A."/>
            <person name="Nagy L.G."/>
            <person name="Floudas D."/>
            <person name="Copeland A."/>
            <person name="Barry K.W."/>
            <person name="Cichocki N."/>
            <person name="Veneault-Fourrey C."/>
            <person name="LaButti K."/>
            <person name="Lindquist E.A."/>
            <person name="Lipzen A."/>
            <person name="Lundell T."/>
            <person name="Morin E."/>
            <person name="Murat C."/>
            <person name="Riley R."/>
            <person name="Ohm R."/>
            <person name="Sun H."/>
            <person name="Tunlid A."/>
            <person name="Henrissat B."/>
            <person name="Grigoriev I.V."/>
            <person name="Hibbett D.S."/>
            <person name="Martin F."/>
        </authorList>
    </citation>
    <scope>NUCLEOTIDE SEQUENCE [LARGE SCALE GENOMIC DNA]</scope>
    <source>
        <strain evidence="2">h7</strain>
    </source>
</reference>
<proteinExistence type="predicted"/>
<sequence>MDSGALCRNHVHETIFVGTNAPDPLPIGRGLNGSNNAREVEGPVITNKKEVTNGRGLSTEGRYFVSKVS</sequence>